<dbReference type="InterPro" id="IPR011991">
    <property type="entry name" value="ArsR-like_HTH"/>
</dbReference>
<dbReference type="Gene3D" id="1.10.10.10">
    <property type="entry name" value="Winged helix-like DNA-binding domain superfamily/Winged helix DNA-binding domain"/>
    <property type="match status" value="1"/>
</dbReference>
<dbReference type="SUPFAM" id="SSF46785">
    <property type="entry name" value="Winged helix' DNA-binding domain"/>
    <property type="match status" value="1"/>
</dbReference>
<dbReference type="SMART" id="SM00418">
    <property type="entry name" value="HTH_ARSR"/>
    <property type="match status" value="1"/>
</dbReference>
<gene>
    <name evidence="6" type="ORF">Cph01nite_23330</name>
</gene>
<evidence type="ECO:0000256" key="4">
    <source>
        <dbReference type="SAM" id="MobiDB-lite"/>
    </source>
</evidence>
<dbReference type="Proteomes" id="UP000614741">
    <property type="component" value="Unassembled WGS sequence"/>
</dbReference>
<dbReference type="InterPro" id="IPR051011">
    <property type="entry name" value="Metal_resp_trans_reg"/>
</dbReference>
<dbReference type="RefSeq" id="WP_203674395.1">
    <property type="nucleotide sequence ID" value="NZ_BONP01000013.1"/>
</dbReference>
<dbReference type="Pfam" id="PF01022">
    <property type="entry name" value="HTH_5"/>
    <property type="match status" value="1"/>
</dbReference>
<evidence type="ECO:0000256" key="2">
    <source>
        <dbReference type="ARBA" id="ARBA00023125"/>
    </source>
</evidence>
<sequence>MDGDPGLAAAAEVFKVLGHESRLWLLTLIHDEPRTVGALAEATGMSQPLVSQHLRSLREGRLAVAVRNGREVTYRVADEHVAHVVADAIAHTREPPHPAAPHGPSEEHA</sequence>
<feature type="region of interest" description="Disordered" evidence="4">
    <location>
        <begin position="89"/>
        <end position="109"/>
    </location>
</feature>
<protein>
    <recommendedName>
        <fullName evidence="5">HTH arsR-type domain-containing protein</fullName>
    </recommendedName>
</protein>
<dbReference type="CDD" id="cd00090">
    <property type="entry name" value="HTH_ARSR"/>
    <property type="match status" value="1"/>
</dbReference>
<keyword evidence="2" id="KW-0238">DNA-binding</keyword>
<evidence type="ECO:0000313" key="6">
    <source>
        <dbReference type="EMBL" id="GIG40571.1"/>
    </source>
</evidence>
<evidence type="ECO:0000256" key="1">
    <source>
        <dbReference type="ARBA" id="ARBA00023015"/>
    </source>
</evidence>
<dbReference type="PRINTS" id="PR00778">
    <property type="entry name" value="HTHARSR"/>
</dbReference>
<dbReference type="PROSITE" id="PS50987">
    <property type="entry name" value="HTH_ARSR_2"/>
    <property type="match status" value="1"/>
</dbReference>
<dbReference type="InterPro" id="IPR001845">
    <property type="entry name" value="HTH_ArsR_DNA-bd_dom"/>
</dbReference>
<keyword evidence="7" id="KW-1185">Reference proteome</keyword>
<keyword evidence="3" id="KW-0804">Transcription</keyword>
<dbReference type="InterPro" id="IPR036388">
    <property type="entry name" value="WH-like_DNA-bd_sf"/>
</dbReference>
<feature type="domain" description="HTH arsR-type" evidence="5">
    <location>
        <begin position="2"/>
        <end position="96"/>
    </location>
</feature>
<evidence type="ECO:0000256" key="3">
    <source>
        <dbReference type="ARBA" id="ARBA00023163"/>
    </source>
</evidence>
<comment type="caution">
    <text evidence="6">The sequence shown here is derived from an EMBL/GenBank/DDBJ whole genome shotgun (WGS) entry which is preliminary data.</text>
</comment>
<dbReference type="PANTHER" id="PTHR43132">
    <property type="entry name" value="ARSENICAL RESISTANCE OPERON REPRESSOR ARSR-RELATED"/>
    <property type="match status" value="1"/>
</dbReference>
<dbReference type="InterPro" id="IPR036390">
    <property type="entry name" value="WH_DNA-bd_sf"/>
</dbReference>
<proteinExistence type="predicted"/>
<evidence type="ECO:0000259" key="5">
    <source>
        <dbReference type="PROSITE" id="PS50987"/>
    </source>
</evidence>
<dbReference type="NCBIfam" id="NF033788">
    <property type="entry name" value="HTH_metalloreg"/>
    <property type="match status" value="1"/>
</dbReference>
<keyword evidence="1" id="KW-0805">Transcription regulation</keyword>
<dbReference type="PANTHER" id="PTHR43132:SF6">
    <property type="entry name" value="HTH-TYPE TRANSCRIPTIONAL REPRESSOR CZRA"/>
    <property type="match status" value="1"/>
</dbReference>
<name>A0ABQ4DML2_9CELL</name>
<accession>A0ABQ4DML2</accession>
<evidence type="ECO:0000313" key="7">
    <source>
        <dbReference type="Proteomes" id="UP000614741"/>
    </source>
</evidence>
<dbReference type="EMBL" id="BONP01000013">
    <property type="protein sequence ID" value="GIG40571.1"/>
    <property type="molecule type" value="Genomic_DNA"/>
</dbReference>
<reference evidence="6 7" key="1">
    <citation type="submission" date="2021-01" db="EMBL/GenBank/DDBJ databases">
        <title>Whole genome shotgun sequence of Cellulomonas phragmiteti NBRC 110785.</title>
        <authorList>
            <person name="Komaki H."/>
            <person name="Tamura T."/>
        </authorList>
    </citation>
    <scope>NUCLEOTIDE SEQUENCE [LARGE SCALE GENOMIC DNA]</scope>
    <source>
        <strain evidence="6 7">NBRC 110785</strain>
    </source>
</reference>
<organism evidence="6 7">
    <name type="scientific">Cellulomonas phragmiteti</name>
    <dbReference type="NCBI Taxonomy" id="478780"/>
    <lineage>
        <taxon>Bacteria</taxon>
        <taxon>Bacillati</taxon>
        <taxon>Actinomycetota</taxon>
        <taxon>Actinomycetes</taxon>
        <taxon>Micrococcales</taxon>
        <taxon>Cellulomonadaceae</taxon>
        <taxon>Cellulomonas</taxon>
    </lineage>
</organism>